<reference evidence="1 2" key="1">
    <citation type="submission" date="2024-01" db="EMBL/GenBank/DDBJ databases">
        <title>A draft genome for a cacao thread blight-causing isolate of Paramarasmius palmivorus.</title>
        <authorList>
            <person name="Baruah I.K."/>
            <person name="Bukari Y."/>
            <person name="Amoako-Attah I."/>
            <person name="Meinhardt L.W."/>
            <person name="Bailey B.A."/>
            <person name="Cohen S.P."/>
        </authorList>
    </citation>
    <scope>NUCLEOTIDE SEQUENCE [LARGE SCALE GENOMIC DNA]</scope>
    <source>
        <strain evidence="1 2">GH-12</strain>
    </source>
</reference>
<protein>
    <submittedName>
        <fullName evidence="1">Uncharacterized protein</fullName>
    </submittedName>
</protein>
<comment type="caution">
    <text evidence="1">The sequence shown here is derived from an EMBL/GenBank/DDBJ whole genome shotgun (WGS) entry which is preliminary data.</text>
</comment>
<sequence length="408" mass="46329">MLFNFCHAHHLTSRIRHFPPTNAARHFNKHSKITNLHDYTSLRLLDLLRPYEPITQIHAARNPNFGDTFAAFIHFLDGRVAEKLIQDVNEKTSQIGILNARAEPAAERARTDLAYSLVALWKGESRSVVWKVKERYTEGYVRKLFGDQGEVLHVEELVAKGGIWEYVVTYSKTVQAMQALSVYGIRNRYPVQFHIGSVQDTISSFSSESRMSWTSLNTVHIPNFVPGNKALTQLYWATDHLFLEFSELREDNVMSLRFSTSRHAAIFMSRLALLSQELGAPFSTWAESAQRFRGASSSRHRLLAIELGIARSICLSYPGPPLDMDSDPEHLKGIFSEFEPLFNRMDSGKRVLDHFDIDSAVAAITYLNRADSEGIGKVRARFHRYPLNQMQGAEAVEPMDLWTKGGIS</sequence>
<name>A0AAW0CJH2_9AGAR</name>
<dbReference type="CDD" id="cd00590">
    <property type="entry name" value="RRM_SF"/>
    <property type="match status" value="1"/>
</dbReference>
<organism evidence="1 2">
    <name type="scientific">Paramarasmius palmivorus</name>
    <dbReference type="NCBI Taxonomy" id="297713"/>
    <lineage>
        <taxon>Eukaryota</taxon>
        <taxon>Fungi</taxon>
        <taxon>Dikarya</taxon>
        <taxon>Basidiomycota</taxon>
        <taxon>Agaricomycotina</taxon>
        <taxon>Agaricomycetes</taxon>
        <taxon>Agaricomycetidae</taxon>
        <taxon>Agaricales</taxon>
        <taxon>Marasmiineae</taxon>
        <taxon>Marasmiaceae</taxon>
        <taxon>Paramarasmius</taxon>
    </lineage>
</organism>
<evidence type="ECO:0000313" key="1">
    <source>
        <dbReference type="EMBL" id="KAK7038994.1"/>
    </source>
</evidence>
<proteinExistence type="predicted"/>
<dbReference type="Proteomes" id="UP001383192">
    <property type="component" value="Unassembled WGS sequence"/>
</dbReference>
<dbReference type="EMBL" id="JAYKXP010000041">
    <property type="protein sequence ID" value="KAK7038994.1"/>
    <property type="molecule type" value="Genomic_DNA"/>
</dbReference>
<evidence type="ECO:0000313" key="2">
    <source>
        <dbReference type="Proteomes" id="UP001383192"/>
    </source>
</evidence>
<accession>A0AAW0CJH2</accession>
<dbReference type="AlphaFoldDB" id="A0AAW0CJH2"/>
<keyword evidence="2" id="KW-1185">Reference proteome</keyword>
<gene>
    <name evidence="1" type="ORF">VNI00_010386</name>
</gene>